<keyword evidence="10 15" id="KW-0408">Iron</keyword>
<gene>
    <name evidence="19" type="ORF">BDW02DRAFT_566493</name>
</gene>
<keyword evidence="6 15" id="KW-0349">Heme</keyword>
<dbReference type="Proteomes" id="UP000800040">
    <property type="component" value="Unassembled WGS sequence"/>
</dbReference>
<feature type="binding site" description="axial binding residue" evidence="15">
    <location>
        <position position="48"/>
    </location>
    <ligand>
        <name>heme</name>
        <dbReference type="ChEBI" id="CHEBI:30413"/>
    </ligand>
    <ligandPart>
        <name>Fe</name>
        <dbReference type="ChEBI" id="CHEBI:18248"/>
    </ligandPart>
</feature>
<keyword evidence="11" id="KW-0472">Membrane</keyword>
<dbReference type="PANTHER" id="PTHR37928:SF2">
    <property type="entry name" value="GPI ANCHORED CFEM DOMAIN PROTEIN (AFU_ORTHOLOGUE AFUA_6G10580)"/>
    <property type="match status" value="1"/>
</dbReference>
<dbReference type="InterPro" id="IPR008427">
    <property type="entry name" value="Extracellular_membr_CFEM_dom"/>
</dbReference>
<keyword evidence="12 15" id="KW-1015">Disulfide bond</keyword>
<evidence type="ECO:0000256" key="13">
    <source>
        <dbReference type="ARBA" id="ARBA00023180"/>
    </source>
</evidence>
<dbReference type="GO" id="GO:0098552">
    <property type="term" value="C:side of membrane"/>
    <property type="evidence" value="ECO:0007669"/>
    <property type="project" value="UniProtKB-KW"/>
</dbReference>
<evidence type="ECO:0000313" key="20">
    <source>
        <dbReference type="Proteomes" id="UP000800040"/>
    </source>
</evidence>
<comment type="caution">
    <text evidence="15">Lacks conserved residue(s) required for the propagation of feature annotation.</text>
</comment>
<keyword evidence="7" id="KW-0336">GPI-anchor</keyword>
<dbReference type="AlphaFoldDB" id="A0A6A5KMU2"/>
<keyword evidence="5" id="KW-0964">Secreted</keyword>
<evidence type="ECO:0000256" key="4">
    <source>
        <dbReference type="ARBA" id="ARBA00022475"/>
    </source>
</evidence>
<dbReference type="InterPro" id="IPR051735">
    <property type="entry name" value="CFEM_domain"/>
</dbReference>
<dbReference type="GO" id="GO:0005576">
    <property type="term" value="C:extracellular region"/>
    <property type="evidence" value="ECO:0007669"/>
    <property type="project" value="UniProtKB-SubCell"/>
</dbReference>
<dbReference type="OrthoDB" id="3065412at2759"/>
<evidence type="ECO:0000256" key="15">
    <source>
        <dbReference type="PROSITE-ProRule" id="PRU01356"/>
    </source>
</evidence>
<reference evidence="19" key="1">
    <citation type="submission" date="2020-01" db="EMBL/GenBank/DDBJ databases">
        <authorList>
            <consortium name="DOE Joint Genome Institute"/>
            <person name="Haridas S."/>
            <person name="Albert R."/>
            <person name="Binder M."/>
            <person name="Bloem J."/>
            <person name="Labutti K."/>
            <person name="Salamov A."/>
            <person name="Andreopoulos B."/>
            <person name="Baker S.E."/>
            <person name="Barry K."/>
            <person name="Bills G."/>
            <person name="Bluhm B.H."/>
            <person name="Cannon C."/>
            <person name="Castanera R."/>
            <person name="Culley D.E."/>
            <person name="Daum C."/>
            <person name="Ezra D."/>
            <person name="Gonzalez J.B."/>
            <person name="Henrissat B."/>
            <person name="Kuo A."/>
            <person name="Liang C."/>
            <person name="Lipzen A."/>
            <person name="Lutzoni F."/>
            <person name="Magnuson J."/>
            <person name="Mondo S."/>
            <person name="Nolan M."/>
            <person name="Ohm R."/>
            <person name="Pangilinan J."/>
            <person name="Park H.-J."/>
            <person name="Ramirez L."/>
            <person name="Alfaro M."/>
            <person name="Sun H."/>
            <person name="Tritt A."/>
            <person name="Yoshinaga Y."/>
            <person name="Zwiers L.-H."/>
            <person name="Turgeon B.G."/>
            <person name="Goodwin S.B."/>
            <person name="Spatafora J.W."/>
            <person name="Crous P.W."/>
            <person name="Grigoriev I.V."/>
        </authorList>
    </citation>
    <scope>NUCLEOTIDE SEQUENCE</scope>
    <source>
        <strain evidence="19">P77</strain>
    </source>
</reference>
<evidence type="ECO:0000256" key="2">
    <source>
        <dbReference type="ARBA" id="ARBA00004613"/>
    </source>
</evidence>
<evidence type="ECO:0000256" key="9">
    <source>
        <dbReference type="ARBA" id="ARBA00022729"/>
    </source>
</evidence>
<keyword evidence="9 17" id="KW-0732">Signal</keyword>
<evidence type="ECO:0000256" key="10">
    <source>
        <dbReference type="ARBA" id="ARBA00023004"/>
    </source>
</evidence>
<feature type="region of interest" description="Disordered" evidence="16">
    <location>
        <begin position="109"/>
        <end position="133"/>
    </location>
</feature>
<comment type="subcellular location">
    <subcellularLocation>
        <location evidence="1">Cell membrane</location>
        <topology evidence="1">Lipid-anchor</topology>
        <topology evidence="1">GPI-anchor</topology>
    </subcellularLocation>
    <subcellularLocation>
        <location evidence="2">Secreted</location>
    </subcellularLocation>
</comment>
<evidence type="ECO:0000256" key="14">
    <source>
        <dbReference type="ARBA" id="ARBA00023288"/>
    </source>
</evidence>
<evidence type="ECO:0000256" key="5">
    <source>
        <dbReference type="ARBA" id="ARBA00022525"/>
    </source>
</evidence>
<accession>A0A6A5KMU2</accession>
<evidence type="ECO:0000256" key="6">
    <source>
        <dbReference type="ARBA" id="ARBA00022617"/>
    </source>
</evidence>
<keyword evidence="20" id="KW-1185">Reference proteome</keyword>
<dbReference type="GO" id="GO:0005886">
    <property type="term" value="C:plasma membrane"/>
    <property type="evidence" value="ECO:0007669"/>
    <property type="project" value="UniProtKB-SubCell"/>
</dbReference>
<keyword evidence="13" id="KW-0325">Glycoprotein</keyword>
<feature type="signal peptide" evidence="17">
    <location>
        <begin position="1"/>
        <end position="21"/>
    </location>
</feature>
<feature type="disulfide bond" evidence="15">
    <location>
        <begin position="44"/>
        <end position="51"/>
    </location>
</feature>
<evidence type="ECO:0000256" key="3">
    <source>
        <dbReference type="ARBA" id="ARBA00010031"/>
    </source>
</evidence>
<evidence type="ECO:0000256" key="1">
    <source>
        <dbReference type="ARBA" id="ARBA00004609"/>
    </source>
</evidence>
<evidence type="ECO:0000313" key="19">
    <source>
        <dbReference type="EMBL" id="KAF1837069.1"/>
    </source>
</evidence>
<dbReference type="Pfam" id="PF05730">
    <property type="entry name" value="CFEM"/>
    <property type="match status" value="1"/>
</dbReference>
<protein>
    <recommendedName>
        <fullName evidence="18">CFEM domain-containing protein</fullName>
    </recommendedName>
</protein>
<sequence>MHFQATTLLAVVASLAVFVHAQDLSGVPECAIPCFVAALPDSNCGVTDTECQCTTGRDAITNSLLECAPRRCEAGKLVSLVPAVSSLCAAVGVTISDVPTSLPSSIASTTGSASDASATSEISGTGTATGAEATPTNAAAGKAVGYGAVALGMAAVFGL</sequence>
<evidence type="ECO:0000256" key="12">
    <source>
        <dbReference type="ARBA" id="ARBA00023157"/>
    </source>
</evidence>
<evidence type="ECO:0000256" key="11">
    <source>
        <dbReference type="ARBA" id="ARBA00023136"/>
    </source>
</evidence>
<organism evidence="19 20">
    <name type="scientific">Decorospora gaudefroyi</name>
    <dbReference type="NCBI Taxonomy" id="184978"/>
    <lineage>
        <taxon>Eukaryota</taxon>
        <taxon>Fungi</taxon>
        <taxon>Dikarya</taxon>
        <taxon>Ascomycota</taxon>
        <taxon>Pezizomycotina</taxon>
        <taxon>Dothideomycetes</taxon>
        <taxon>Pleosporomycetidae</taxon>
        <taxon>Pleosporales</taxon>
        <taxon>Pleosporineae</taxon>
        <taxon>Pleosporaceae</taxon>
        <taxon>Decorospora</taxon>
    </lineage>
</organism>
<feature type="domain" description="CFEM" evidence="18">
    <location>
        <begin position="1"/>
        <end position="117"/>
    </location>
</feature>
<name>A0A6A5KMU2_9PLEO</name>
<evidence type="ECO:0000256" key="16">
    <source>
        <dbReference type="SAM" id="MobiDB-lite"/>
    </source>
</evidence>
<dbReference type="GO" id="GO:0046872">
    <property type="term" value="F:metal ion binding"/>
    <property type="evidence" value="ECO:0007669"/>
    <property type="project" value="UniProtKB-UniRule"/>
</dbReference>
<keyword evidence="14" id="KW-0449">Lipoprotein</keyword>
<comment type="similarity">
    <text evidence="3">Belongs to the RBT5 family.</text>
</comment>
<dbReference type="PANTHER" id="PTHR37928">
    <property type="entry name" value="CFEM DOMAIN PROTEIN (AFU_ORTHOLOGUE AFUA_6G14090)"/>
    <property type="match status" value="1"/>
</dbReference>
<dbReference type="PROSITE" id="PS52012">
    <property type="entry name" value="CFEM"/>
    <property type="match status" value="1"/>
</dbReference>
<evidence type="ECO:0000259" key="18">
    <source>
        <dbReference type="PROSITE" id="PS52012"/>
    </source>
</evidence>
<evidence type="ECO:0000256" key="8">
    <source>
        <dbReference type="ARBA" id="ARBA00022723"/>
    </source>
</evidence>
<feature type="chain" id="PRO_5025397994" description="CFEM domain-containing protein" evidence="17">
    <location>
        <begin position="22"/>
        <end position="159"/>
    </location>
</feature>
<proteinExistence type="inferred from homology"/>
<evidence type="ECO:0000256" key="17">
    <source>
        <dbReference type="SAM" id="SignalP"/>
    </source>
</evidence>
<keyword evidence="4" id="KW-1003">Cell membrane</keyword>
<evidence type="ECO:0000256" key="7">
    <source>
        <dbReference type="ARBA" id="ARBA00022622"/>
    </source>
</evidence>
<dbReference type="EMBL" id="ML975266">
    <property type="protein sequence ID" value="KAF1837069.1"/>
    <property type="molecule type" value="Genomic_DNA"/>
</dbReference>
<keyword evidence="8 15" id="KW-0479">Metal-binding</keyword>